<gene>
    <name evidence="1" type="ORF">M4L89_09830</name>
</gene>
<sequence length="172" mass="20318">MEKIMVIGSSGSGKSTLSRQLGHTLNIPVFHLDVLFWKPNWVMTSSEEQKEIQKTLLQKKKWIIDGSYTGILDERLNAADSVILLDLPRKICFYRVFKRLFKNIGKTRIDMGKDCKERINLTFLKYIWNFPKHRKPYLLQKIKANKNDKKVFVLTNIKEIEQFRMNVEKNDI</sequence>
<dbReference type="InterPro" id="IPR027417">
    <property type="entry name" value="P-loop_NTPase"/>
</dbReference>
<accession>A0A9X4QYK5</accession>
<dbReference type="Proteomes" id="UP001152422">
    <property type="component" value="Unassembled WGS sequence"/>
</dbReference>
<dbReference type="SUPFAM" id="SSF52540">
    <property type="entry name" value="P-loop containing nucleoside triphosphate hydrolases"/>
    <property type="match status" value="1"/>
</dbReference>
<evidence type="ECO:0000313" key="1">
    <source>
        <dbReference type="EMBL" id="MDG0846521.1"/>
    </source>
</evidence>
<dbReference type="PANTHER" id="PTHR37816">
    <property type="entry name" value="YALI0E33011P"/>
    <property type="match status" value="1"/>
</dbReference>
<dbReference type="InterPro" id="IPR052922">
    <property type="entry name" value="Cytidylate_Kinase-2"/>
</dbReference>
<reference evidence="1" key="1">
    <citation type="submission" date="2022-05" db="EMBL/GenBank/DDBJ databases">
        <title>Comparative genomics of Staphylococcus equorum isolates.</title>
        <authorList>
            <person name="Luelf R.H."/>
        </authorList>
    </citation>
    <scope>NUCLEOTIDE SEQUENCE</scope>
    <source>
        <strain evidence="1">TMW 2.2497</strain>
    </source>
</reference>
<dbReference type="PANTHER" id="PTHR37816:SF3">
    <property type="entry name" value="MODULATES DNA TOPOLOGY"/>
    <property type="match status" value="1"/>
</dbReference>
<dbReference type="NCBIfam" id="NF005994">
    <property type="entry name" value="PRK08118.1"/>
    <property type="match status" value="1"/>
</dbReference>
<comment type="caution">
    <text evidence="1">The sequence shown here is derived from an EMBL/GenBank/DDBJ whole genome shotgun (WGS) entry which is preliminary data.</text>
</comment>
<organism evidence="1 2">
    <name type="scientific">Staphylococcus equorum</name>
    <dbReference type="NCBI Taxonomy" id="246432"/>
    <lineage>
        <taxon>Bacteria</taxon>
        <taxon>Bacillati</taxon>
        <taxon>Bacillota</taxon>
        <taxon>Bacilli</taxon>
        <taxon>Bacillales</taxon>
        <taxon>Staphylococcaceae</taxon>
        <taxon>Staphylococcus</taxon>
    </lineage>
</organism>
<name>A0A9X4QYK5_9STAP</name>
<dbReference type="Gene3D" id="3.40.50.300">
    <property type="entry name" value="P-loop containing nucleotide triphosphate hydrolases"/>
    <property type="match status" value="1"/>
</dbReference>
<keyword evidence="2" id="KW-1185">Reference proteome</keyword>
<dbReference type="AlphaFoldDB" id="A0A9X4QYK5"/>
<dbReference type="RefSeq" id="WP_002508232.1">
    <property type="nucleotide sequence ID" value="NZ_CP065710.1"/>
</dbReference>
<proteinExistence type="predicted"/>
<dbReference type="EMBL" id="JAMBQA010000004">
    <property type="protein sequence ID" value="MDG0846521.1"/>
    <property type="molecule type" value="Genomic_DNA"/>
</dbReference>
<evidence type="ECO:0000313" key="2">
    <source>
        <dbReference type="Proteomes" id="UP001152422"/>
    </source>
</evidence>
<protein>
    <submittedName>
        <fullName evidence="1">DNA topology modulation protein</fullName>
    </submittedName>
</protein>